<feature type="region of interest" description="Disordered" evidence="2">
    <location>
        <begin position="588"/>
        <end position="658"/>
    </location>
</feature>
<keyword evidence="1" id="KW-0597">Phosphoprotein</keyword>
<reference evidence="4 5" key="1">
    <citation type="journal article" date="2024" name="Proc. Natl. Acad. Sci. U.S.A.">
        <title>The genetic regulatory architecture and epigenomic basis for age-related changes in rattlesnake venom.</title>
        <authorList>
            <person name="Hogan M.P."/>
            <person name="Holding M.L."/>
            <person name="Nystrom G.S."/>
            <person name="Colston T.J."/>
            <person name="Bartlett D.A."/>
            <person name="Mason A.J."/>
            <person name="Ellsworth S.A."/>
            <person name="Rautsaw R.M."/>
            <person name="Lawrence K.C."/>
            <person name="Strickland J.L."/>
            <person name="He B."/>
            <person name="Fraser P."/>
            <person name="Margres M.J."/>
            <person name="Gilbert D.M."/>
            <person name="Gibbs H.L."/>
            <person name="Parkinson C.L."/>
            <person name="Rokyta D.R."/>
        </authorList>
    </citation>
    <scope>NUCLEOTIDE SEQUENCE [LARGE SCALE GENOMIC DNA]</scope>
    <source>
        <strain evidence="4">DRR0105</strain>
    </source>
</reference>
<feature type="region of interest" description="Disordered" evidence="2">
    <location>
        <begin position="183"/>
        <end position="212"/>
    </location>
</feature>
<feature type="compositionally biased region" description="Basic and acidic residues" evidence="2">
    <location>
        <begin position="1370"/>
        <end position="1379"/>
    </location>
</feature>
<feature type="region of interest" description="Disordered" evidence="2">
    <location>
        <begin position="1168"/>
        <end position="1191"/>
    </location>
</feature>
<dbReference type="EMBL" id="JAOTOJ010000018">
    <property type="protein sequence ID" value="KAK9391434.1"/>
    <property type="molecule type" value="Genomic_DNA"/>
</dbReference>
<feature type="compositionally biased region" description="Low complexity" evidence="2">
    <location>
        <begin position="589"/>
        <end position="605"/>
    </location>
</feature>
<gene>
    <name evidence="4" type="ORF">NXF25_017823</name>
</gene>
<feature type="compositionally biased region" description="Basic and acidic residues" evidence="2">
    <location>
        <begin position="77"/>
        <end position="91"/>
    </location>
</feature>
<organism evidence="4 5">
    <name type="scientific">Crotalus adamanteus</name>
    <name type="common">Eastern diamondback rattlesnake</name>
    <dbReference type="NCBI Taxonomy" id="8729"/>
    <lineage>
        <taxon>Eukaryota</taxon>
        <taxon>Metazoa</taxon>
        <taxon>Chordata</taxon>
        <taxon>Craniata</taxon>
        <taxon>Vertebrata</taxon>
        <taxon>Euteleostomi</taxon>
        <taxon>Lepidosauria</taxon>
        <taxon>Squamata</taxon>
        <taxon>Bifurcata</taxon>
        <taxon>Unidentata</taxon>
        <taxon>Episquamata</taxon>
        <taxon>Toxicofera</taxon>
        <taxon>Serpentes</taxon>
        <taxon>Colubroidea</taxon>
        <taxon>Viperidae</taxon>
        <taxon>Crotalinae</taxon>
        <taxon>Crotalus</taxon>
    </lineage>
</organism>
<dbReference type="InterPro" id="IPR026320">
    <property type="entry name" value="PRR14"/>
</dbReference>
<dbReference type="PANTHER" id="PTHR14522:SF0">
    <property type="entry name" value="PROTEIN PRR14L"/>
    <property type="match status" value="1"/>
</dbReference>
<dbReference type="Proteomes" id="UP001474421">
    <property type="component" value="Unassembled WGS sequence"/>
</dbReference>
<feature type="compositionally biased region" description="Basic and acidic residues" evidence="2">
    <location>
        <begin position="772"/>
        <end position="786"/>
    </location>
</feature>
<dbReference type="PANTHER" id="PTHR14522">
    <property type="entry name" value="EMO2-RELATED"/>
    <property type="match status" value="1"/>
</dbReference>
<evidence type="ECO:0000256" key="1">
    <source>
        <dbReference type="ARBA" id="ARBA00022553"/>
    </source>
</evidence>
<feature type="compositionally biased region" description="Low complexity" evidence="2">
    <location>
        <begin position="31"/>
        <end position="45"/>
    </location>
</feature>
<feature type="region of interest" description="Disordered" evidence="2">
    <location>
        <begin position="761"/>
        <end position="806"/>
    </location>
</feature>
<name>A0AAW1APG3_CROAD</name>
<comment type="caution">
    <text evidence="4">The sequence shown here is derived from an EMBL/GenBank/DDBJ whole genome shotgun (WGS) entry which is preliminary data.</text>
</comment>
<feature type="compositionally biased region" description="Polar residues" evidence="2">
    <location>
        <begin position="198"/>
        <end position="209"/>
    </location>
</feature>
<feature type="compositionally biased region" description="Basic and acidic residues" evidence="2">
    <location>
        <begin position="46"/>
        <end position="60"/>
    </location>
</feature>
<feature type="domain" description="Tantalus-like" evidence="3">
    <location>
        <begin position="1398"/>
        <end position="1455"/>
    </location>
</feature>
<feature type="compositionally biased region" description="Polar residues" evidence="2">
    <location>
        <begin position="1265"/>
        <end position="1277"/>
    </location>
</feature>
<evidence type="ECO:0000313" key="4">
    <source>
        <dbReference type="EMBL" id="KAK9391434.1"/>
    </source>
</evidence>
<dbReference type="Pfam" id="PF15386">
    <property type="entry name" value="Tantalus"/>
    <property type="match status" value="1"/>
</dbReference>
<proteinExistence type="predicted"/>
<feature type="region of interest" description="Disordered" evidence="2">
    <location>
        <begin position="1"/>
        <end position="135"/>
    </location>
</feature>
<feature type="region of interest" description="Disordered" evidence="2">
    <location>
        <begin position="838"/>
        <end position="905"/>
    </location>
</feature>
<dbReference type="InterPro" id="IPR028149">
    <property type="entry name" value="Tantalus-like"/>
</dbReference>
<feature type="region of interest" description="Disordered" evidence="2">
    <location>
        <begin position="1365"/>
        <end position="1386"/>
    </location>
</feature>
<evidence type="ECO:0000256" key="2">
    <source>
        <dbReference type="SAM" id="MobiDB-lite"/>
    </source>
</evidence>
<feature type="compositionally biased region" description="Polar residues" evidence="2">
    <location>
        <begin position="885"/>
        <end position="905"/>
    </location>
</feature>
<evidence type="ECO:0000313" key="5">
    <source>
        <dbReference type="Proteomes" id="UP001474421"/>
    </source>
</evidence>
<keyword evidence="5" id="KW-1185">Reference proteome</keyword>
<evidence type="ECO:0000259" key="3">
    <source>
        <dbReference type="Pfam" id="PF15386"/>
    </source>
</evidence>
<feature type="region of interest" description="Disordered" evidence="2">
    <location>
        <begin position="1265"/>
        <end position="1292"/>
    </location>
</feature>
<sequence>MPEPARWAAAYRPPRGGHASARLHAAGPGGALPAASAGPSAAPGPADERPGWALPREPHSRALGAREGPRRQPWAGEARRRPEKEQRREMRGGGGERPGRCEEGPRGGARPGPPTCSRPEEEFQLIQKGREPISSPSCLEIKGLLQNLEGSPAKVQVASEKQSNLLKEAPGMKADGTGLYGNPGEPGAQARTDPRLETTGQTFPGSSFGRTPWGDRMDLFEGACEVQEESLKSNQSCGRMEDLGEASELKMAKALLQTGRPEGDLSSKEHKGDDRVDFSSSHLHKGMLEIQKGFAVHSSWKEDGERFPSEHGRFLSSAEQLTVSKDRHSEISFSALCDVVQAASEDDIRVTSSEASRIQEDKGSFLRHEKLISLGKEKGALLLKRNNFGFFQNNCSIKYISALLSRLAHQLDFGGNGLPRVEPTDNLGTALLLCDLALPLCAARSFWVTETSVFADEKNLKGPQLCGPSPFAQKADPSLGQGRPVDSLSSEGVIVMRSPGDWLHHKKASGRLRAVMDEGAREMVSWVLRGAENGEAAMEPFWRKAFRLSDRTMNDPPPAPEEIYALARNLVLDCRNLLKGRRRTVTKIPSSLGTSPTLLGSTHGSPLAKQPCRGTPVPEREAGGRSRPFGLQSERVSSSCRGEAAAAGPLASKRTSQRFKDSKAEAAVSLYSLEQSLQAKQDLEAGQREAGWPAGMTEGFPVRILSDTEESSEALLENVMLAFRETLGSSALSSSRLKDGRLASFPRWPSTKEGHLLRLESSRELAGGPEKGLGRHLADKSIRRGVSEPGAQPPPTPKEKPKVGRRRRLAVGQPPGHLSDAKAESPGDLARCASASLGRAVQKRQQEPPFHMPSESKRQKRGQSCGETASLHLHFQKRSQKAKSWPNSSGASGSLPQAAGSDQSRSSGAFGYLHLRRPFPAFRKLSRTACIKVGMPRRLRAPKPLASKGPPEMVPGENGELVYSAQLATKPAAPRAPEAILWDPPAKQQGRQSSSLASSWLTGQPKDAILLMRLSSLAEKLLAPTCRPFPKPCGALLPSSAVWGPLRRRQLLEISSFVRLKLNSPQWLNSSGCCFKMVGSQALPVYSIESTILCFFELSSGNPCVRSTPVFPESFHNQIDVGPVRKLPKTGSPSLLSRFTLVSPQPHQPSRWSFSLLLPQSCPGVMPVQKDAEPGSASTPKEREAVARSRGCPTHGLPTALALFSPGCYRVWTRRRHLGSQIPAVQRLTLLQFACGFQGCPSVSADLFSSLPCLLGRALSIWSQHGPSTHLSESTPLHSGPSKGQPAHPAVAGLSHRTSLCMPPLVPRLPCDPPRAAKNHVRLEPLLSVLLPTSCQAPEPSRPPLGFPALGSRDGHEASVLALPKTGAQPEKDESENRPKKVSQIRIRKTIPKPDPNLTPMGLPRPKRLKKTEFSLEEIYTNQNYKSPPATRCLETIFEEPKEKNGSLISISQQKRKRILEFQDFTVPRKRRARSRVRVTSGYTRAQKAAMEGRELDILLIQKLTDLETFFAKEETKEQASLCS</sequence>
<accession>A0AAW1APG3</accession>
<protein>
    <submittedName>
        <fullName evidence="4">Protein PRR14L</fullName>
    </submittedName>
</protein>
<feature type="compositionally biased region" description="Low complexity" evidence="2">
    <location>
        <begin position="1"/>
        <end position="14"/>
    </location>
</feature>